<comment type="subcellular location">
    <subcellularLocation>
        <location evidence="1">Membrane</location>
        <topology evidence="1">Multi-pass membrane protein</topology>
    </subcellularLocation>
</comment>
<feature type="transmembrane region" description="Helical" evidence="7">
    <location>
        <begin position="220"/>
        <end position="238"/>
    </location>
</feature>
<gene>
    <name evidence="8" type="ORF">ACFOW1_11790</name>
</gene>
<dbReference type="PANTHER" id="PTHR19139:SF199">
    <property type="entry name" value="MIP17260P"/>
    <property type="match status" value="1"/>
</dbReference>
<evidence type="ECO:0000256" key="7">
    <source>
        <dbReference type="SAM" id="Phobius"/>
    </source>
</evidence>
<dbReference type="SUPFAM" id="SSF81338">
    <property type="entry name" value="Aquaporin-like"/>
    <property type="match status" value="1"/>
</dbReference>
<dbReference type="InterPro" id="IPR023271">
    <property type="entry name" value="Aquaporin-like"/>
</dbReference>
<evidence type="ECO:0000256" key="6">
    <source>
        <dbReference type="RuleBase" id="RU000477"/>
    </source>
</evidence>
<dbReference type="RefSeq" id="WP_379014484.1">
    <property type="nucleotide sequence ID" value="NZ_JBHSDC010000022.1"/>
</dbReference>
<dbReference type="PRINTS" id="PR00783">
    <property type="entry name" value="MINTRINSICP"/>
</dbReference>
<feature type="transmembrane region" description="Helical" evidence="7">
    <location>
        <begin position="59"/>
        <end position="78"/>
    </location>
</feature>
<evidence type="ECO:0000313" key="8">
    <source>
        <dbReference type="EMBL" id="MFC4232579.1"/>
    </source>
</evidence>
<keyword evidence="9" id="KW-1185">Reference proteome</keyword>
<keyword evidence="5 7" id="KW-0472">Membrane</keyword>
<organism evidence="8 9">
    <name type="scientific">Parasediminibacterium paludis</name>
    <dbReference type="NCBI Taxonomy" id="908966"/>
    <lineage>
        <taxon>Bacteria</taxon>
        <taxon>Pseudomonadati</taxon>
        <taxon>Bacteroidota</taxon>
        <taxon>Chitinophagia</taxon>
        <taxon>Chitinophagales</taxon>
        <taxon>Chitinophagaceae</taxon>
        <taxon>Parasediminibacterium</taxon>
    </lineage>
</organism>
<feature type="transmembrane region" description="Helical" evidence="7">
    <location>
        <begin position="181"/>
        <end position="200"/>
    </location>
</feature>
<dbReference type="Pfam" id="PF00230">
    <property type="entry name" value="MIP"/>
    <property type="match status" value="1"/>
</dbReference>
<keyword evidence="4 7" id="KW-1133">Transmembrane helix</keyword>
<evidence type="ECO:0000256" key="2">
    <source>
        <dbReference type="ARBA" id="ARBA00006175"/>
    </source>
</evidence>
<dbReference type="Proteomes" id="UP001595906">
    <property type="component" value="Unassembled WGS sequence"/>
</dbReference>
<evidence type="ECO:0000256" key="5">
    <source>
        <dbReference type="ARBA" id="ARBA00023136"/>
    </source>
</evidence>
<comment type="similarity">
    <text evidence="2 6">Belongs to the MIP/aquaporin (TC 1.A.8) family.</text>
</comment>
<dbReference type="InterPro" id="IPR034294">
    <property type="entry name" value="Aquaporin_transptr"/>
</dbReference>
<evidence type="ECO:0000256" key="1">
    <source>
        <dbReference type="ARBA" id="ARBA00004141"/>
    </source>
</evidence>
<dbReference type="PANTHER" id="PTHR19139">
    <property type="entry name" value="AQUAPORIN TRANSPORTER"/>
    <property type="match status" value="1"/>
</dbReference>
<name>A0ABV8PYF4_9BACT</name>
<evidence type="ECO:0000313" key="9">
    <source>
        <dbReference type="Proteomes" id="UP001595906"/>
    </source>
</evidence>
<dbReference type="Gene3D" id="1.20.1080.10">
    <property type="entry name" value="Glycerol uptake facilitator protein"/>
    <property type="match status" value="1"/>
</dbReference>
<reference evidence="9" key="1">
    <citation type="journal article" date="2019" name="Int. J. Syst. Evol. Microbiol.">
        <title>The Global Catalogue of Microorganisms (GCM) 10K type strain sequencing project: providing services to taxonomists for standard genome sequencing and annotation.</title>
        <authorList>
            <consortium name="The Broad Institute Genomics Platform"/>
            <consortium name="The Broad Institute Genome Sequencing Center for Infectious Disease"/>
            <person name="Wu L."/>
            <person name="Ma J."/>
        </authorList>
    </citation>
    <scope>NUCLEOTIDE SEQUENCE [LARGE SCALE GENOMIC DNA]</scope>
    <source>
        <strain evidence="9">CECT 8010</strain>
    </source>
</reference>
<evidence type="ECO:0000256" key="3">
    <source>
        <dbReference type="ARBA" id="ARBA00022692"/>
    </source>
</evidence>
<protein>
    <submittedName>
        <fullName evidence="8">Aquaporin</fullName>
    </submittedName>
</protein>
<accession>A0ABV8PYF4</accession>
<dbReference type="PROSITE" id="PS51257">
    <property type="entry name" value="PROKAR_LIPOPROTEIN"/>
    <property type="match status" value="1"/>
</dbReference>
<feature type="transmembrane region" description="Helical" evidence="7">
    <location>
        <begin position="20"/>
        <end position="39"/>
    </location>
</feature>
<proteinExistence type="inferred from homology"/>
<feature type="transmembrane region" description="Helical" evidence="7">
    <location>
        <begin position="147"/>
        <end position="169"/>
    </location>
</feature>
<keyword evidence="3 6" id="KW-0812">Transmembrane</keyword>
<sequence>MWHLDVKYNTETFKKNYRLYLMEALGLAIFMCSCCFFAGQLWHQGAFLNIHFPTSMGKNLVMGLAMSLTAIIIFYSPLTAPSGSHINPAVSLVQYYLGNLSRLNCFFYIISQFTGGVLAVYIMGFLMKHTLTDAPVNYVVTVPGKGISNWKAAICEIGIGFIMITMVLHVSNSGLKKFTKIFAALLVYIYVVLAGPVSGFGMNPARSFATAFPSGIYTAFWIYMLCPIVGMMSAAILFKRLSASKIKIKKYDSD</sequence>
<evidence type="ECO:0000256" key="4">
    <source>
        <dbReference type="ARBA" id="ARBA00022989"/>
    </source>
</evidence>
<dbReference type="InterPro" id="IPR000425">
    <property type="entry name" value="MIP"/>
</dbReference>
<keyword evidence="6" id="KW-0813">Transport</keyword>
<comment type="caution">
    <text evidence="8">The sequence shown here is derived from an EMBL/GenBank/DDBJ whole genome shotgun (WGS) entry which is preliminary data.</text>
</comment>
<dbReference type="EMBL" id="JBHSDC010000022">
    <property type="protein sequence ID" value="MFC4232579.1"/>
    <property type="molecule type" value="Genomic_DNA"/>
</dbReference>
<feature type="transmembrane region" description="Helical" evidence="7">
    <location>
        <begin position="105"/>
        <end position="127"/>
    </location>
</feature>